<dbReference type="PANTHER" id="PTHR13430:SF4">
    <property type="entry name" value="AUTOPHAGY-RELATED PROTEIN 13"/>
    <property type="match status" value="1"/>
</dbReference>
<sequence length="925" mass="95781">MSNETQKADQIAFHLYTKLFYVVNHARATAEPRNQSKPDKWFNLETPDSELFTKDARDPYKSLSSYTLPAVPPPLEIQVLLVIPELAPNQVLVHMATDITSSHVRTRIDPTPRFILLESHSLSFAHHYPNSSFNSSTLTSSNSSLEVAPSTIYKHGIPLFRSLFSLLRILPAWKVLKRLKRRTGLGGRNGNMGIVVRLRGSEDIPLEDVLEFNTPLSLQSQTMPGIILPTNSHTFPSVPHPSGSLTLVSTYLTSPHFQLDELESLLSSRFLAGDRKSQAGVSIAAPPDPDVEFVPTLVKNQQRDSIASSAGTGYRESGSFGGARDRDGAAHSIADRFVVRSSSSGGSALPPASTSIVHTRTTSLSALARPSSAVSASTGLGAPPGMRSRTSSPRTSPRKSSVGLPSIPVGIPGSSTGRASNPSSYTSGSSLQHPMPFPATHGGAAPLGRPLSRLRTASNSSTAAPSGLGLGLGLPGSLPQTSALSHQLSPIHSSTLPPTPIRPLSNLSPIAINPFKAGSLASGGGVGGSLGTTGAGLLTRASPPSVASSYAPPATQGHGISDAVRPGPVPVPAQRKRYSSSFGHRYTGAGSGGSGGSVGVNVVGPSGGSVGSGGPVAGSVGSSGRGGDPKGKARRESASFLGTTTDDDDISHFVQELDAAARKPLSGRRRQEASDSDAPSIQPHSRSASLERGTEEVEPGLGRYERDPSSRRLSEAIGGLPSPSPSSRERVPLSALGRASSVPRAPLNASSEDAMPLAAGSSPMLTNADEVEERLRKMNEAFLASLEGLGGSSTSGSVAASGASSGITGPSGSGSTTRREREFGTLGRGRDWRALGMGGPSSDSRVTTEESPHDGRGMGPRERPTPFIGRFRERNAGDSGSSSEVGGLGGSGGSGGSGLGQGSEEVIGRMDMDAEGDGLSRRRLR</sequence>
<dbReference type="Proteomes" id="UP001556367">
    <property type="component" value="Unassembled WGS sequence"/>
</dbReference>
<gene>
    <name evidence="6" type="ORF">HGRIS_014375</name>
</gene>
<feature type="compositionally biased region" description="Basic and acidic residues" evidence="4">
    <location>
        <begin position="817"/>
        <end position="833"/>
    </location>
</feature>
<dbReference type="EMBL" id="JASNQZ010000003">
    <property type="protein sequence ID" value="KAL0959076.1"/>
    <property type="molecule type" value="Genomic_DNA"/>
</dbReference>
<dbReference type="InterPro" id="IPR036570">
    <property type="entry name" value="HORMA_dom_sf"/>
</dbReference>
<feature type="region of interest" description="Disordered" evidence="4">
    <location>
        <begin position="660"/>
        <end position="763"/>
    </location>
</feature>
<feature type="domain" description="Autophagy-related protein 13 N-terminal" evidence="5">
    <location>
        <begin position="14"/>
        <end position="257"/>
    </location>
</feature>
<feature type="compositionally biased region" description="Gly residues" evidence="4">
    <location>
        <begin position="886"/>
        <end position="901"/>
    </location>
</feature>
<proteinExistence type="inferred from homology"/>
<comment type="caution">
    <text evidence="6">The sequence shown here is derived from an EMBL/GenBank/DDBJ whole genome shotgun (WGS) entry which is preliminary data.</text>
</comment>
<evidence type="ECO:0000259" key="5">
    <source>
        <dbReference type="Pfam" id="PF10033"/>
    </source>
</evidence>
<feature type="compositionally biased region" description="Low complexity" evidence="4">
    <location>
        <begin position="794"/>
        <end position="816"/>
    </location>
</feature>
<feature type="compositionally biased region" description="Basic and acidic residues" evidence="4">
    <location>
        <begin position="846"/>
        <end position="876"/>
    </location>
</feature>
<feature type="compositionally biased region" description="Gly residues" evidence="4">
    <location>
        <begin position="589"/>
        <end position="598"/>
    </location>
</feature>
<evidence type="ECO:0000313" key="7">
    <source>
        <dbReference type="Proteomes" id="UP001556367"/>
    </source>
</evidence>
<keyword evidence="2 3" id="KW-0072">Autophagy</keyword>
<feature type="compositionally biased region" description="Polar residues" evidence="4">
    <location>
        <begin position="677"/>
        <end position="688"/>
    </location>
</feature>
<evidence type="ECO:0000256" key="2">
    <source>
        <dbReference type="ARBA" id="ARBA00023006"/>
    </source>
</evidence>
<feature type="compositionally biased region" description="Gly residues" evidence="4">
    <location>
        <begin position="605"/>
        <end position="626"/>
    </location>
</feature>
<feature type="compositionally biased region" description="Polar residues" evidence="4">
    <location>
        <begin position="302"/>
        <end position="311"/>
    </location>
</feature>
<feature type="region of interest" description="Disordered" evidence="4">
    <location>
        <begin position="302"/>
        <end position="327"/>
    </location>
</feature>
<feature type="compositionally biased region" description="Low complexity" evidence="4">
    <location>
        <begin position="544"/>
        <end position="554"/>
    </location>
</feature>
<evidence type="ECO:0000256" key="1">
    <source>
        <dbReference type="ARBA" id="ARBA00005246"/>
    </source>
</evidence>
<comment type="similarity">
    <text evidence="1 3">Belongs to the ATG13 family. Fungi subfamily.</text>
</comment>
<dbReference type="PANTHER" id="PTHR13430">
    <property type="match status" value="1"/>
</dbReference>
<dbReference type="InterPro" id="IPR040182">
    <property type="entry name" value="ATG13"/>
</dbReference>
<keyword evidence="7" id="KW-1185">Reference proteome</keyword>
<feature type="region of interest" description="Disordered" evidence="4">
    <location>
        <begin position="360"/>
        <end position="465"/>
    </location>
</feature>
<dbReference type="Gene3D" id="3.30.900.10">
    <property type="entry name" value="HORMA domain"/>
    <property type="match status" value="1"/>
</dbReference>
<feature type="compositionally biased region" description="Low complexity" evidence="4">
    <location>
        <begin position="387"/>
        <end position="401"/>
    </location>
</feature>
<accession>A0ABR3JU25</accession>
<dbReference type="InterPro" id="IPR018731">
    <property type="entry name" value="Atg13_N"/>
</dbReference>
<protein>
    <recommendedName>
        <fullName evidence="3">Autophagy-related protein 13</fullName>
    </recommendedName>
</protein>
<organism evidence="6 7">
    <name type="scientific">Hohenbuehelia grisea</name>
    <dbReference type="NCBI Taxonomy" id="104357"/>
    <lineage>
        <taxon>Eukaryota</taxon>
        <taxon>Fungi</taxon>
        <taxon>Dikarya</taxon>
        <taxon>Basidiomycota</taxon>
        <taxon>Agaricomycotina</taxon>
        <taxon>Agaricomycetes</taxon>
        <taxon>Agaricomycetidae</taxon>
        <taxon>Agaricales</taxon>
        <taxon>Pleurotineae</taxon>
        <taxon>Pleurotaceae</taxon>
        <taxon>Hohenbuehelia</taxon>
    </lineage>
</organism>
<evidence type="ECO:0000256" key="4">
    <source>
        <dbReference type="SAM" id="MobiDB-lite"/>
    </source>
</evidence>
<dbReference type="Pfam" id="PF10033">
    <property type="entry name" value="ATG13"/>
    <property type="match status" value="1"/>
</dbReference>
<feature type="compositionally biased region" description="Basic and acidic residues" evidence="4">
    <location>
        <begin position="703"/>
        <end position="714"/>
    </location>
</feature>
<name>A0ABR3JU25_9AGAR</name>
<reference evidence="7" key="1">
    <citation type="submission" date="2024-06" db="EMBL/GenBank/DDBJ databases">
        <title>Multi-omics analyses provide insights into the biosynthesis of the anticancer antibiotic pleurotin in Hohenbuehelia grisea.</title>
        <authorList>
            <person name="Weaver J.A."/>
            <person name="Alberti F."/>
        </authorList>
    </citation>
    <scope>NUCLEOTIDE SEQUENCE [LARGE SCALE GENOMIC DNA]</scope>
    <source>
        <strain evidence="7">T-177</strain>
    </source>
</reference>
<feature type="region of interest" description="Disordered" evidence="4">
    <location>
        <begin position="788"/>
        <end position="925"/>
    </location>
</feature>
<feature type="compositionally biased region" description="Basic and acidic residues" evidence="4">
    <location>
        <begin position="627"/>
        <end position="637"/>
    </location>
</feature>
<feature type="compositionally biased region" description="Polar residues" evidence="4">
    <location>
        <begin position="413"/>
        <end position="432"/>
    </location>
</feature>
<feature type="compositionally biased region" description="Polar residues" evidence="4">
    <location>
        <begin position="455"/>
        <end position="464"/>
    </location>
</feature>
<evidence type="ECO:0000256" key="3">
    <source>
        <dbReference type="RuleBase" id="RU361214"/>
    </source>
</evidence>
<feature type="region of interest" description="Disordered" evidence="4">
    <location>
        <begin position="544"/>
        <end position="647"/>
    </location>
</feature>
<evidence type="ECO:0000313" key="6">
    <source>
        <dbReference type="EMBL" id="KAL0959076.1"/>
    </source>
</evidence>